<protein>
    <recommendedName>
        <fullName evidence="9">Centromere protein H C-terminal domain-containing protein</fullName>
    </recommendedName>
</protein>
<dbReference type="InterPro" id="IPR008426">
    <property type="entry name" value="CENP-H_C"/>
</dbReference>
<comment type="similarity">
    <text evidence="7">Belongs to the CENP-H/MCM16 family.</text>
</comment>
<evidence type="ECO:0000256" key="6">
    <source>
        <dbReference type="ARBA" id="ARBA00023328"/>
    </source>
</evidence>
<dbReference type="AlphaFoldDB" id="A0A2I1DER0"/>
<keyword evidence="8" id="KW-0175">Coiled coil</keyword>
<evidence type="ECO:0000259" key="9">
    <source>
        <dbReference type="Pfam" id="PF05837"/>
    </source>
</evidence>
<evidence type="ECO:0000256" key="1">
    <source>
        <dbReference type="ARBA" id="ARBA00004123"/>
    </source>
</evidence>
<sequence>MASTKAHALPHLNPGELSLLDLAAEDPRDVVALSEKEELILQLYHQIQEQELEKALLQQDLDLLSGDDAEEQLAIAERELLEARATYTVRRKAIGTVLMTDPTLKAVHMKATTPAERTLLPLLNRRDMLSLAHENLNSAHSATVRNLSTAEVENRQLHKKNRDLVQELLEITEDDDSWMERLEDDELKTHLEQQKSDYKKSKAKWDTVKNVVSAIVVGSGVDWAADDALAVLVLDESDD</sequence>
<comment type="caution">
    <text evidence="10">The sequence shown here is derived from an EMBL/GenBank/DDBJ whole genome shotgun (WGS) entry which is preliminary data.</text>
</comment>
<evidence type="ECO:0000256" key="5">
    <source>
        <dbReference type="ARBA" id="ARBA00023242"/>
    </source>
</evidence>
<reference evidence="10" key="1">
    <citation type="submission" date="2016-12" db="EMBL/GenBank/DDBJ databases">
        <title>The genomes of Aspergillus section Nigri reveals drivers in fungal speciation.</title>
        <authorList>
            <consortium name="DOE Joint Genome Institute"/>
            <person name="Vesth T.C."/>
            <person name="Nybo J."/>
            <person name="Theobald S."/>
            <person name="Brandl J."/>
            <person name="Frisvad J.C."/>
            <person name="Nielsen K.F."/>
            <person name="Lyhne E.K."/>
            <person name="Kogle M.E."/>
            <person name="Kuo A."/>
            <person name="Riley R."/>
            <person name="Clum A."/>
            <person name="Nolan M."/>
            <person name="Lipzen A."/>
            <person name="Salamov A."/>
            <person name="Henrissat B."/>
            <person name="Wiebenga A."/>
            <person name="De vries R.P."/>
            <person name="Grigoriev I.V."/>
            <person name="Mortensen U.H."/>
            <person name="Andersen M.R."/>
            <person name="Baker S.E."/>
        </authorList>
    </citation>
    <scope>NUCLEOTIDE SEQUENCE</scope>
    <source>
        <strain evidence="10">IBT 28561</strain>
    </source>
</reference>
<keyword evidence="4" id="KW-0995">Kinetochore</keyword>
<keyword evidence="6" id="KW-0137">Centromere</keyword>
<feature type="coiled-coil region" evidence="8">
    <location>
        <begin position="147"/>
        <end position="174"/>
    </location>
</feature>
<evidence type="ECO:0000313" key="10">
    <source>
        <dbReference type="EMBL" id="PKY08367.1"/>
    </source>
</evidence>
<dbReference type="GeneID" id="36543877"/>
<evidence type="ECO:0000313" key="11">
    <source>
        <dbReference type="Proteomes" id="UP000234254"/>
    </source>
</evidence>
<evidence type="ECO:0000256" key="4">
    <source>
        <dbReference type="ARBA" id="ARBA00022838"/>
    </source>
</evidence>
<keyword evidence="11" id="KW-1185">Reference proteome</keyword>
<dbReference type="Pfam" id="PF05837">
    <property type="entry name" value="CENP-H"/>
    <property type="match status" value="1"/>
</dbReference>
<dbReference type="RefSeq" id="XP_024696961.1">
    <property type="nucleotide sequence ID" value="XM_024836353.1"/>
</dbReference>
<dbReference type="GO" id="GO:0007059">
    <property type="term" value="P:chromosome segregation"/>
    <property type="evidence" value="ECO:0007669"/>
    <property type="project" value="TreeGrafter"/>
</dbReference>
<evidence type="ECO:0000256" key="7">
    <source>
        <dbReference type="ARBA" id="ARBA00025735"/>
    </source>
</evidence>
<gene>
    <name evidence="10" type="ORF">P168DRAFT_286489</name>
</gene>
<feature type="coiled-coil region" evidence="8">
    <location>
        <begin position="33"/>
        <end position="86"/>
    </location>
</feature>
<feature type="domain" description="Centromere protein H C-terminal" evidence="9">
    <location>
        <begin position="38"/>
        <end position="236"/>
    </location>
</feature>
<dbReference type="VEuPathDB" id="FungiDB:P168DRAFT_286489"/>
<dbReference type="OrthoDB" id="2274804at2759"/>
<dbReference type="GO" id="GO:0051382">
    <property type="term" value="P:kinetochore assembly"/>
    <property type="evidence" value="ECO:0007669"/>
    <property type="project" value="InterPro"/>
</dbReference>
<comment type="subcellular location">
    <subcellularLocation>
        <location evidence="2">Chromosome</location>
        <location evidence="2">Centromere</location>
        <location evidence="2">Kinetochore</location>
    </subcellularLocation>
    <subcellularLocation>
        <location evidence="1">Nucleus</location>
    </subcellularLocation>
</comment>
<evidence type="ECO:0000256" key="2">
    <source>
        <dbReference type="ARBA" id="ARBA00004629"/>
    </source>
</evidence>
<dbReference type="GO" id="GO:0043515">
    <property type="term" value="F:kinetochore binding"/>
    <property type="evidence" value="ECO:0007669"/>
    <property type="project" value="TreeGrafter"/>
</dbReference>
<name>A0A2I1DER0_ASPC2</name>
<proteinExistence type="inferred from homology"/>
<keyword evidence="3" id="KW-0158">Chromosome</keyword>
<dbReference type="PANTHER" id="PTHR48122:SF1">
    <property type="entry name" value="CENTROMERE PROTEIN H"/>
    <property type="match status" value="1"/>
</dbReference>
<dbReference type="Proteomes" id="UP000234254">
    <property type="component" value="Unassembled WGS sequence"/>
</dbReference>
<dbReference type="InterPro" id="IPR040034">
    <property type="entry name" value="CENP-H"/>
</dbReference>
<dbReference type="GO" id="GO:0007052">
    <property type="term" value="P:mitotic spindle organization"/>
    <property type="evidence" value="ECO:0007669"/>
    <property type="project" value="TreeGrafter"/>
</dbReference>
<dbReference type="EMBL" id="MSFM01000001">
    <property type="protein sequence ID" value="PKY08367.1"/>
    <property type="molecule type" value="Genomic_DNA"/>
</dbReference>
<dbReference type="PANTHER" id="PTHR48122">
    <property type="entry name" value="CENTROMERE PROTEIN H"/>
    <property type="match status" value="1"/>
</dbReference>
<evidence type="ECO:0000256" key="3">
    <source>
        <dbReference type="ARBA" id="ARBA00022454"/>
    </source>
</evidence>
<dbReference type="GO" id="GO:0005634">
    <property type="term" value="C:nucleus"/>
    <property type="evidence" value="ECO:0007669"/>
    <property type="project" value="UniProtKB-SubCell"/>
</dbReference>
<evidence type="ECO:0000256" key="8">
    <source>
        <dbReference type="SAM" id="Coils"/>
    </source>
</evidence>
<keyword evidence="5" id="KW-0539">Nucleus</keyword>
<accession>A0A2I1DER0</accession>
<dbReference type="GO" id="GO:0000776">
    <property type="term" value="C:kinetochore"/>
    <property type="evidence" value="ECO:0007669"/>
    <property type="project" value="UniProtKB-KW"/>
</dbReference>
<organism evidence="10 11">
    <name type="scientific">Aspergillus campestris (strain IBT 28561)</name>
    <dbReference type="NCBI Taxonomy" id="1392248"/>
    <lineage>
        <taxon>Eukaryota</taxon>
        <taxon>Fungi</taxon>
        <taxon>Dikarya</taxon>
        <taxon>Ascomycota</taxon>
        <taxon>Pezizomycotina</taxon>
        <taxon>Eurotiomycetes</taxon>
        <taxon>Eurotiomycetidae</taxon>
        <taxon>Eurotiales</taxon>
        <taxon>Aspergillaceae</taxon>
        <taxon>Aspergillus</taxon>
        <taxon>Aspergillus subgen. Circumdati</taxon>
    </lineage>
</organism>